<dbReference type="Pfam" id="PF00574">
    <property type="entry name" value="CLP_protease"/>
    <property type="match status" value="1"/>
</dbReference>
<dbReference type="SUPFAM" id="SSF52096">
    <property type="entry name" value="ClpP/crotonase"/>
    <property type="match status" value="1"/>
</dbReference>
<evidence type="ECO:0000256" key="3">
    <source>
        <dbReference type="RuleBase" id="RU003567"/>
    </source>
</evidence>
<comment type="catalytic activity">
    <reaction evidence="2">
        <text>Hydrolysis of proteins to small peptides in the presence of ATP and magnesium. alpha-casein is the usual test substrate. In the absence of ATP, only oligopeptides shorter than five residues are hydrolyzed (such as succinyl-Leu-Tyr-|-NHMec, and Leu-Tyr-Leu-|-Tyr-Trp, in which cleavage of the -Tyr-|-Leu- and -Tyr-|-Trp bonds also occurs).</text>
        <dbReference type="EC" id="3.4.21.92"/>
    </reaction>
</comment>
<dbReference type="EMBL" id="JBHTEB010000001">
    <property type="protein sequence ID" value="MFD0313503.1"/>
    <property type="molecule type" value="Genomic_DNA"/>
</dbReference>
<comment type="caution">
    <text evidence="2">Lacks conserved residue(s) required for the propagation of feature annotation.</text>
</comment>
<dbReference type="PANTHER" id="PTHR10381">
    <property type="entry name" value="ATP-DEPENDENT CLP PROTEASE PROTEOLYTIC SUBUNIT"/>
    <property type="match status" value="1"/>
</dbReference>
<keyword evidence="2" id="KW-0378">Hydrolase</keyword>
<keyword evidence="2 4" id="KW-0645">Protease</keyword>
<dbReference type="InterPro" id="IPR029045">
    <property type="entry name" value="ClpP/crotonase-like_dom_sf"/>
</dbReference>
<dbReference type="InterPro" id="IPR001907">
    <property type="entry name" value="ClpP"/>
</dbReference>
<dbReference type="RefSeq" id="WP_381605045.1">
    <property type="nucleotide sequence ID" value="NZ_JBHTEB010000001.1"/>
</dbReference>
<sequence>MTQPSTRPVDPYAKLLEGRIVVLGTPLDDAAAGDVMARFMHLEHSSPDQDIALYINSPGGSFSAMTAVYDTMRHVGCDVRTYCLGQAGPPAALLLAAGTPGKRFALPGARVVLRQPVLTEPVRGQASDLAVQAAELGRVRAMAEEILVRHTGRTPEQVARDVEREKVLDARAALEYGLVDQVLDERRGEAPAPGAR</sequence>
<keyword evidence="2" id="KW-0963">Cytoplasm</keyword>
<dbReference type="PRINTS" id="PR00127">
    <property type="entry name" value="CLPPROTEASEP"/>
</dbReference>
<dbReference type="PANTHER" id="PTHR10381:SF26">
    <property type="entry name" value="ATP-DEPENDENT CLP PROTEASE PROTEOLYTIC SUBUNIT-LIKE-RELATED"/>
    <property type="match status" value="1"/>
</dbReference>
<comment type="subunit">
    <text evidence="2">Fourteen ClpP subunits assemble into 2 heptameric rings which stack back to back to give a disk-like structure with a central cavity, resembling the structure of eukaryotic proteasomes.</text>
</comment>
<reference evidence="5" key="1">
    <citation type="journal article" date="2019" name="Int. J. Syst. Evol. Microbiol.">
        <title>The Global Catalogue of Microorganisms (GCM) 10K type strain sequencing project: providing services to taxonomists for standard genome sequencing and annotation.</title>
        <authorList>
            <consortium name="The Broad Institute Genomics Platform"/>
            <consortium name="The Broad Institute Genome Sequencing Center for Infectious Disease"/>
            <person name="Wu L."/>
            <person name="Ma J."/>
        </authorList>
    </citation>
    <scope>NUCLEOTIDE SEQUENCE [LARGE SCALE GENOMIC DNA]</scope>
    <source>
        <strain evidence="5">CGMCC 4.7400</strain>
    </source>
</reference>
<dbReference type="HAMAP" id="MF_00444">
    <property type="entry name" value="ClpP"/>
    <property type="match status" value="1"/>
</dbReference>
<evidence type="ECO:0000313" key="5">
    <source>
        <dbReference type="Proteomes" id="UP001597023"/>
    </source>
</evidence>
<dbReference type="GO" id="GO:0008233">
    <property type="term" value="F:peptidase activity"/>
    <property type="evidence" value="ECO:0007669"/>
    <property type="project" value="UniProtKB-KW"/>
</dbReference>
<evidence type="ECO:0000313" key="4">
    <source>
        <dbReference type="EMBL" id="MFD0313503.1"/>
    </source>
</evidence>
<dbReference type="Gene3D" id="3.90.226.10">
    <property type="entry name" value="2-enoyl-CoA Hydratase, Chain A, domain 1"/>
    <property type="match status" value="1"/>
</dbReference>
<name>A0ABW2W5W3_9ACTN</name>
<comment type="function">
    <text evidence="2">Cleaves peptides in various proteins in a process that requires ATP hydrolysis. Has a chymotrypsin-like activity. Plays a major role in the degradation of misfolded proteins.</text>
</comment>
<comment type="subcellular location">
    <subcellularLocation>
        <location evidence="2">Cytoplasm</location>
    </subcellularLocation>
</comment>
<evidence type="ECO:0000256" key="2">
    <source>
        <dbReference type="HAMAP-Rule" id="MF_00444"/>
    </source>
</evidence>
<proteinExistence type="inferred from homology"/>
<dbReference type="GO" id="GO:0006508">
    <property type="term" value="P:proteolysis"/>
    <property type="evidence" value="ECO:0007669"/>
    <property type="project" value="UniProtKB-KW"/>
</dbReference>
<dbReference type="CDD" id="cd07017">
    <property type="entry name" value="S14_ClpP_2"/>
    <property type="match status" value="1"/>
</dbReference>
<keyword evidence="2" id="KW-0720">Serine protease</keyword>
<dbReference type="Proteomes" id="UP001597023">
    <property type="component" value="Unassembled WGS sequence"/>
</dbReference>
<comment type="similarity">
    <text evidence="1 2 3">Belongs to the peptidase S14 family.</text>
</comment>
<protein>
    <recommendedName>
        <fullName evidence="2 3">ATP-dependent Clp protease proteolytic subunit</fullName>
        <ecNumber evidence="2">3.4.21.92</ecNumber>
    </recommendedName>
    <alternativeName>
        <fullName evidence="2">Endopeptidase Clp</fullName>
    </alternativeName>
</protein>
<accession>A0ABW2W5W3</accession>
<keyword evidence="5" id="KW-1185">Reference proteome</keyword>
<dbReference type="InterPro" id="IPR023562">
    <property type="entry name" value="ClpP/TepA"/>
</dbReference>
<comment type="caution">
    <text evidence="4">The sequence shown here is derived from an EMBL/GenBank/DDBJ whole genome shotgun (WGS) entry which is preliminary data.</text>
</comment>
<gene>
    <name evidence="2" type="primary">clpP</name>
    <name evidence="4" type="ORF">ACFQZ6_04490</name>
</gene>
<organism evidence="4 5">
    <name type="scientific">Streptomyces flavalbus</name>
    <dbReference type="NCBI Taxonomy" id="2665155"/>
    <lineage>
        <taxon>Bacteria</taxon>
        <taxon>Bacillati</taxon>
        <taxon>Actinomycetota</taxon>
        <taxon>Actinomycetes</taxon>
        <taxon>Kitasatosporales</taxon>
        <taxon>Streptomycetaceae</taxon>
        <taxon>Streptomyces</taxon>
    </lineage>
</organism>
<dbReference type="EC" id="3.4.21.92" evidence="2"/>
<evidence type="ECO:0000256" key="1">
    <source>
        <dbReference type="ARBA" id="ARBA00007039"/>
    </source>
</evidence>